<dbReference type="OrthoDB" id="13453at2"/>
<dbReference type="PROSITE" id="PS50977">
    <property type="entry name" value="HTH_TETR_2"/>
    <property type="match status" value="1"/>
</dbReference>
<keyword evidence="1 2" id="KW-0238">DNA-binding</keyword>
<dbReference type="Pfam" id="PF00440">
    <property type="entry name" value="TetR_N"/>
    <property type="match status" value="1"/>
</dbReference>
<dbReference type="KEGG" id="hth:HTH_0030"/>
<dbReference type="Gene3D" id="1.10.10.60">
    <property type="entry name" value="Homeodomain-like"/>
    <property type="match status" value="1"/>
</dbReference>
<organism evidence="4 5">
    <name type="scientific">Hydrogenobacter thermophilus (strain DSM 6534 / IAM 12695 / TK-6)</name>
    <dbReference type="NCBI Taxonomy" id="608538"/>
    <lineage>
        <taxon>Bacteria</taxon>
        <taxon>Pseudomonadati</taxon>
        <taxon>Aquificota</taxon>
        <taxon>Aquificia</taxon>
        <taxon>Aquificales</taxon>
        <taxon>Aquificaceae</taxon>
        <taxon>Hydrogenobacter</taxon>
    </lineage>
</organism>
<protein>
    <submittedName>
        <fullName evidence="4">Transcriptional regulator, TetR family</fullName>
    </submittedName>
</protein>
<proteinExistence type="predicted"/>
<dbReference type="SUPFAM" id="SSF46689">
    <property type="entry name" value="Homeodomain-like"/>
    <property type="match status" value="1"/>
</dbReference>
<dbReference type="eggNOG" id="COG1309">
    <property type="taxonomic scope" value="Bacteria"/>
</dbReference>
<dbReference type="GO" id="GO:0003677">
    <property type="term" value="F:DNA binding"/>
    <property type="evidence" value="ECO:0007669"/>
    <property type="project" value="UniProtKB-UniRule"/>
</dbReference>
<keyword evidence="5" id="KW-1185">Reference proteome</keyword>
<dbReference type="PANTHER" id="PTHR43479">
    <property type="entry name" value="ACREF/ENVCD OPERON REPRESSOR-RELATED"/>
    <property type="match status" value="1"/>
</dbReference>
<feature type="DNA-binding region" description="H-T-H motif" evidence="2">
    <location>
        <begin position="24"/>
        <end position="43"/>
    </location>
</feature>
<dbReference type="AlphaFoldDB" id="D3DF95"/>
<gene>
    <name evidence="4" type="ordered locus">HTH_0030</name>
</gene>
<sequence length="190" mass="22063">MDTKEKLLNSAKKLFSKKGYYETRVSDIVADAGLSQGAFYLYFKSKEDIFIELVKSMSNKVVKLLKDYASMEMDPEEVIKNSTFDFFRVMYEERPIAYIFLFQLVGTNEKFRKLYMDKNKKVRELLHIIVEKGVKSGVFSYKNTENIVNILMGYVRIVYLEYLLKDNIPLEDILSLVSEGIDVILKGVKG</sequence>
<dbReference type="InterPro" id="IPR036271">
    <property type="entry name" value="Tet_transcr_reg_TetR-rel_C_sf"/>
</dbReference>
<dbReference type="Pfam" id="PF21542">
    <property type="entry name" value="TetR_C_42"/>
    <property type="match status" value="1"/>
</dbReference>
<evidence type="ECO:0000256" key="1">
    <source>
        <dbReference type="ARBA" id="ARBA00023125"/>
    </source>
</evidence>
<evidence type="ECO:0000259" key="3">
    <source>
        <dbReference type="PROSITE" id="PS50977"/>
    </source>
</evidence>
<feature type="domain" description="HTH tetR-type" evidence="3">
    <location>
        <begin position="1"/>
        <end position="61"/>
    </location>
</feature>
<dbReference type="Gene3D" id="1.10.357.10">
    <property type="entry name" value="Tetracycline Repressor, domain 2"/>
    <property type="match status" value="1"/>
</dbReference>
<dbReference type="RefSeq" id="WP_012962680.1">
    <property type="nucleotide sequence ID" value="NC_013799.1"/>
</dbReference>
<dbReference type="SUPFAM" id="SSF48498">
    <property type="entry name" value="Tetracyclin repressor-like, C-terminal domain"/>
    <property type="match status" value="1"/>
</dbReference>
<dbReference type="PRINTS" id="PR00455">
    <property type="entry name" value="HTHTETR"/>
</dbReference>
<evidence type="ECO:0000313" key="4">
    <source>
        <dbReference type="EMBL" id="BAI68497.1"/>
    </source>
</evidence>
<accession>D3DF95</accession>
<dbReference type="InterPro" id="IPR049446">
    <property type="entry name" value="TetR_AcrR1-like_C"/>
</dbReference>
<dbReference type="PANTHER" id="PTHR43479:SF11">
    <property type="entry name" value="ACREF_ENVCD OPERON REPRESSOR-RELATED"/>
    <property type="match status" value="1"/>
</dbReference>
<dbReference type="Proteomes" id="UP000002574">
    <property type="component" value="Chromosome"/>
</dbReference>
<evidence type="ECO:0000256" key="2">
    <source>
        <dbReference type="PROSITE-ProRule" id="PRU00335"/>
    </source>
</evidence>
<dbReference type="STRING" id="608538.HTH_0030"/>
<dbReference type="PATRIC" id="fig|608538.5.peg.32"/>
<evidence type="ECO:0000313" key="5">
    <source>
        <dbReference type="Proteomes" id="UP000002574"/>
    </source>
</evidence>
<dbReference type="InterPro" id="IPR001647">
    <property type="entry name" value="HTH_TetR"/>
</dbReference>
<dbReference type="InterPro" id="IPR050624">
    <property type="entry name" value="HTH-type_Tx_Regulator"/>
</dbReference>
<name>D3DF95_HYDTT</name>
<dbReference type="KEGG" id="hte:Hydth_0031"/>
<dbReference type="EMBL" id="AP011112">
    <property type="protein sequence ID" value="BAI68497.1"/>
    <property type="molecule type" value="Genomic_DNA"/>
</dbReference>
<dbReference type="InterPro" id="IPR009057">
    <property type="entry name" value="Homeodomain-like_sf"/>
</dbReference>
<reference evidence="4 5" key="1">
    <citation type="journal article" date="2010" name="J. Bacteriol.">
        <title>Complete genome sequence of the thermophilic, obligately chemolithoautotrophic hydrogen-oxidizing bacterium Hydrogenobacter thermophilus TK-6.</title>
        <authorList>
            <person name="Arai H."/>
            <person name="Kanbe H."/>
            <person name="Ishii M."/>
            <person name="Igarashi Y."/>
        </authorList>
    </citation>
    <scope>NUCLEOTIDE SEQUENCE [LARGE SCALE GENOMIC DNA]</scope>
    <source>
        <strain evidence="5">DSM 6534 / IAM 12695 / TK-6</strain>
    </source>
</reference>